<protein>
    <submittedName>
        <fullName evidence="1">Asperfuranone polyketide synthase afoG</fullName>
    </submittedName>
</protein>
<organism evidence="1 2">
    <name type="scientific">Purpureocillium lavendulum</name>
    <dbReference type="NCBI Taxonomy" id="1247861"/>
    <lineage>
        <taxon>Eukaryota</taxon>
        <taxon>Fungi</taxon>
        <taxon>Dikarya</taxon>
        <taxon>Ascomycota</taxon>
        <taxon>Pezizomycotina</taxon>
        <taxon>Sordariomycetes</taxon>
        <taxon>Hypocreomycetidae</taxon>
        <taxon>Hypocreales</taxon>
        <taxon>Ophiocordycipitaceae</taxon>
        <taxon>Purpureocillium</taxon>
    </lineage>
</organism>
<dbReference type="AlphaFoldDB" id="A0AB34FCF9"/>
<comment type="caution">
    <text evidence="1">The sequence shown here is derived from an EMBL/GenBank/DDBJ whole genome shotgun (WGS) entry which is preliminary data.</text>
</comment>
<accession>A0AB34FCF9</accession>
<name>A0AB34FCF9_9HYPO</name>
<reference evidence="1" key="1">
    <citation type="submission" date="2023-01" db="EMBL/GenBank/DDBJ databases">
        <title>The growth and conidiation of Purpureocillium lavendulum are regulated by nitrogen source and histone H3K14 acetylation.</title>
        <authorList>
            <person name="Tang P."/>
            <person name="Han J."/>
            <person name="Zhang C."/>
            <person name="Tang P."/>
            <person name="Qi F."/>
            <person name="Zhang K."/>
            <person name="Liang L."/>
        </authorList>
    </citation>
    <scope>NUCLEOTIDE SEQUENCE</scope>
    <source>
        <strain evidence="1">YMF1.00683</strain>
    </source>
</reference>
<gene>
    <name evidence="1" type="ORF">O9K51_11083</name>
</gene>
<evidence type="ECO:0000313" key="2">
    <source>
        <dbReference type="Proteomes" id="UP001163105"/>
    </source>
</evidence>
<evidence type="ECO:0000313" key="1">
    <source>
        <dbReference type="EMBL" id="KAJ6436369.1"/>
    </source>
</evidence>
<proteinExistence type="predicted"/>
<dbReference type="EMBL" id="JAQHRD010000023">
    <property type="protein sequence ID" value="KAJ6436369.1"/>
    <property type="molecule type" value="Genomic_DNA"/>
</dbReference>
<dbReference type="Proteomes" id="UP001163105">
    <property type="component" value="Unassembled WGS sequence"/>
</dbReference>
<sequence>MEAVLAVARQERPLTQQLRRSYAPQLPCVFELWKFVAYAETREEHEKAWARLCDEFNDQQGFTKNYRNFGVRVISGTEASNNNVKSYLLNGMSHLYSLVEAIEAMLGDQERHFIDNCSQDEVLISPYILRSRSASVE</sequence>
<keyword evidence="2" id="KW-1185">Reference proteome</keyword>